<feature type="coiled-coil region" evidence="1">
    <location>
        <begin position="523"/>
        <end position="553"/>
    </location>
</feature>
<protein>
    <submittedName>
        <fullName evidence="3">Uncharacterized protein</fullName>
    </submittedName>
</protein>
<evidence type="ECO:0000256" key="1">
    <source>
        <dbReference type="SAM" id="Coils"/>
    </source>
</evidence>
<name>A0A8K0RCY6_9PLEO</name>
<dbReference type="Proteomes" id="UP000813461">
    <property type="component" value="Unassembled WGS sequence"/>
</dbReference>
<feature type="compositionally biased region" description="Polar residues" evidence="2">
    <location>
        <begin position="300"/>
        <end position="323"/>
    </location>
</feature>
<keyword evidence="1" id="KW-0175">Coiled coil</keyword>
<evidence type="ECO:0000313" key="4">
    <source>
        <dbReference type="Proteomes" id="UP000813461"/>
    </source>
</evidence>
<feature type="compositionally biased region" description="Polar residues" evidence="2">
    <location>
        <begin position="402"/>
        <end position="416"/>
    </location>
</feature>
<dbReference type="OrthoDB" id="10488545at2759"/>
<feature type="region of interest" description="Disordered" evidence="2">
    <location>
        <begin position="1"/>
        <end position="23"/>
    </location>
</feature>
<dbReference type="EMBL" id="JAGMVJ010000003">
    <property type="protein sequence ID" value="KAH7092082.1"/>
    <property type="molecule type" value="Genomic_DNA"/>
</dbReference>
<feature type="region of interest" description="Disordered" evidence="2">
    <location>
        <begin position="171"/>
        <end position="262"/>
    </location>
</feature>
<organism evidence="3 4">
    <name type="scientific">Paraphoma chrysanthemicola</name>
    <dbReference type="NCBI Taxonomy" id="798071"/>
    <lineage>
        <taxon>Eukaryota</taxon>
        <taxon>Fungi</taxon>
        <taxon>Dikarya</taxon>
        <taxon>Ascomycota</taxon>
        <taxon>Pezizomycotina</taxon>
        <taxon>Dothideomycetes</taxon>
        <taxon>Pleosporomycetidae</taxon>
        <taxon>Pleosporales</taxon>
        <taxon>Pleosporineae</taxon>
        <taxon>Phaeosphaeriaceae</taxon>
        <taxon>Paraphoma</taxon>
    </lineage>
</organism>
<feature type="compositionally biased region" description="Polar residues" evidence="2">
    <location>
        <begin position="382"/>
        <end position="392"/>
    </location>
</feature>
<comment type="caution">
    <text evidence="3">The sequence shown here is derived from an EMBL/GenBank/DDBJ whole genome shotgun (WGS) entry which is preliminary data.</text>
</comment>
<feature type="compositionally biased region" description="Low complexity" evidence="2">
    <location>
        <begin position="324"/>
        <end position="347"/>
    </location>
</feature>
<evidence type="ECO:0000256" key="2">
    <source>
        <dbReference type="SAM" id="MobiDB-lite"/>
    </source>
</evidence>
<keyword evidence="4" id="KW-1185">Reference proteome</keyword>
<proteinExistence type="predicted"/>
<sequence>MPPSLQQRDTAQKETRHKQHESGLQINKLAKCHFSSEAAFDQRVATQDDTAYNWSRRWSYPPMNPVLDSGAFVHPFIRFPGPFKSVSAGVKVQSLSGGGPGIVGSTMRWKQDVASRSGESNEPTLRRVKRGAGLRIKFAEPIVTSEHPAQNGSATEAELYRSARRARFPEPLIIVDGPTQNGGVTENDAASGKKPRPFRLAKTAIGWGDTEQDGGIKDGDAGTDGNPHNIKPTEPAVVSDDIAQNSANTNRDSRGAEQNDFQRLADVSKRGLRAAWNRSIGRTKRWILDPRLRGGGTGASKMNTPDYTTTRGHSTSAMQSQHQASPATTSPSSAATSSPATITTASSRLPADVDSSSEHRPVSTKTTKTSARTSPIPIPDPTKQSQQISAGSRTPEAGTGAPSPSTPKGNRATQSPPHNPRAEPNLFTDDPRGTIQLNVDTIRAARTLAPNTPATARLTEVLEAENERLMKEYLDHVEQFTRTAARRQHSASNITSPIDQRYQCHQCGKSMTSSDAVCECYGQEDLHDHADEAEKKKKQQQRANEKRKRALIKLLKMTQIQE</sequence>
<evidence type="ECO:0000313" key="3">
    <source>
        <dbReference type="EMBL" id="KAH7092082.1"/>
    </source>
</evidence>
<reference evidence="3" key="1">
    <citation type="journal article" date="2021" name="Nat. Commun.">
        <title>Genetic determinants of endophytism in the Arabidopsis root mycobiome.</title>
        <authorList>
            <person name="Mesny F."/>
            <person name="Miyauchi S."/>
            <person name="Thiergart T."/>
            <person name="Pickel B."/>
            <person name="Atanasova L."/>
            <person name="Karlsson M."/>
            <person name="Huettel B."/>
            <person name="Barry K.W."/>
            <person name="Haridas S."/>
            <person name="Chen C."/>
            <person name="Bauer D."/>
            <person name="Andreopoulos W."/>
            <person name="Pangilinan J."/>
            <person name="LaButti K."/>
            <person name="Riley R."/>
            <person name="Lipzen A."/>
            <person name="Clum A."/>
            <person name="Drula E."/>
            <person name="Henrissat B."/>
            <person name="Kohler A."/>
            <person name="Grigoriev I.V."/>
            <person name="Martin F.M."/>
            <person name="Hacquard S."/>
        </authorList>
    </citation>
    <scope>NUCLEOTIDE SEQUENCE</scope>
    <source>
        <strain evidence="3">MPI-SDFR-AT-0120</strain>
    </source>
</reference>
<accession>A0A8K0RCY6</accession>
<dbReference type="AlphaFoldDB" id="A0A8K0RCY6"/>
<gene>
    <name evidence="3" type="ORF">FB567DRAFT_588391</name>
</gene>
<feature type="region of interest" description="Disordered" evidence="2">
    <location>
        <begin position="289"/>
        <end position="432"/>
    </location>
</feature>